<gene>
    <name evidence="2" type="ORF">VNO80_13773</name>
</gene>
<keyword evidence="3" id="KW-1185">Reference proteome</keyword>
<evidence type="ECO:0000256" key="1">
    <source>
        <dbReference type="SAM" id="SignalP"/>
    </source>
</evidence>
<protein>
    <submittedName>
        <fullName evidence="2">Uncharacterized protein</fullName>
    </submittedName>
</protein>
<comment type="caution">
    <text evidence="2">The sequence shown here is derived from an EMBL/GenBank/DDBJ whole genome shotgun (WGS) entry which is preliminary data.</text>
</comment>
<sequence>MKNKGLFYLVLVITLIHFHLSMATPWKEINSISSDVESEFLFGSHVARMLYDVSQSVSGQTGNSNNQAVDCPESNGYRSCLPSQNGGGPNENCADFTRNC</sequence>
<dbReference type="EMBL" id="JAYMYR010000005">
    <property type="protein sequence ID" value="KAK7365022.1"/>
    <property type="molecule type" value="Genomic_DNA"/>
</dbReference>
<evidence type="ECO:0000313" key="3">
    <source>
        <dbReference type="Proteomes" id="UP001374584"/>
    </source>
</evidence>
<reference evidence="2 3" key="1">
    <citation type="submission" date="2024-01" db="EMBL/GenBank/DDBJ databases">
        <title>The genomes of 5 underutilized Papilionoideae crops provide insights into root nodulation and disease resistanc.</title>
        <authorList>
            <person name="Jiang F."/>
        </authorList>
    </citation>
    <scope>NUCLEOTIDE SEQUENCE [LARGE SCALE GENOMIC DNA]</scope>
    <source>
        <strain evidence="2">JINMINGXINNONG_FW02</strain>
        <tissue evidence="2">Leaves</tissue>
    </source>
</reference>
<name>A0AAN9N2A6_PHACN</name>
<dbReference type="Proteomes" id="UP001374584">
    <property type="component" value="Unassembled WGS sequence"/>
</dbReference>
<evidence type="ECO:0000313" key="2">
    <source>
        <dbReference type="EMBL" id="KAK7365022.1"/>
    </source>
</evidence>
<proteinExistence type="predicted"/>
<feature type="chain" id="PRO_5043022962" evidence="1">
    <location>
        <begin position="24"/>
        <end position="100"/>
    </location>
</feature>
<accession>A0AAN9N2A6</accession>
<keyword evidence="1" id="KW-0732">Signal</keyword>
<dbReference type="AlphaFoldDB" id="A0AAN9N2A6"/>
<feature type="signal peptide" evidence="1">
    <location>
        <begin position="1"/>
        <end position="23"/>
    </location>
</feature>
<organism evidence="2 3">
    <name type="scientific">Phaseolus coccineus</name>
    <name type="common">Scarlet runner bean</name>
    <name type="synonym">Phaseolus multiflorus</name>
    <dbReference type="NCBI Taxonomy" id="3886"/>
    <lineage>
        <taxon>Eukaryota</taxon>
        <taxon>Viridiplantae</taxon>
        <taxon>Streptophyta</taxon>
        <taxon>Embryophyta</taxon>
        <taxon>Tracheophyta</taxon>
        <taxon>Spermatophyta</taxon>
        <taxon>Magnoliopsida</taxon>
        <taxon>eudicotyledons</taxon>
        <taxon>Gunneridae</taxon>
        <taxon>Pentapetalae</taxon>
        <taxon>rosids</taxon>
        <taxon>fabids</taxon>
        <taxon>Fabales</taxon>
        <taxon>Fabaceae</taxon>
        <taxon>Papilionoideae</taxon>
        <taxon>50 kb inversion clade</taxon>
        <taxon>NPAAA clade</taxon>
        <taxon>indigoferoid/millettioid clade</taxon>
        <taxon>Phaseoleae</taxon>
        <taxon>Phaseolus</taxon>
    </lineage>
</organism>